<sequence length="193" mass="21895">MKICLIDNYDSFTFNVQHQLLMLDHEVDVIRNDKISIDEISQLDYDAFVIGPGPSNPKNAGISLELINYFYNKKPILGICLGHQCIGEVFGGNIVIANKIMHGKTSNLSHTKSSIFQNIKEPYIAMRYHSLVISEESVSDELEVLAWCEDDNHKTIMAVKHKTYPVVGIQFHPESIFTEQGNKLLDNFFTLYG</sequence>
<dbReference type="InterPro" id="IPR050472">
    <property type="entry name" value="Anth_synth/Amidotransfase"/>
</dbReference>
<evidence type="ECO:0000313" key="4">
    <source>
        <dbReference type="Proteomes" id="UP000252147"/>
    </source>
</evidence>
<dbReference type="PROSITE" id="PS51273">
    <property type="entry name" value="GATASE_TYPE_1"/>
    <property type="match status" value="1"/>
</dbReference>
<dbReference type="GO" id="GO:0004049">
    <property type="term" value="F:anthranilate synthase activity"/>
    <property type="evidence" value="ECO:0007669"/>
    <property type="project" value="TreeGrafter"/>
</dbReference>
<dbReference type="PANTHER" id="PTHR43418">
    <property type="entry name" value="MULTIFUNCTIONAL TRYPTOPHAN BIOSYNTHESIS PROTEIN-RELATED"/>
    <property type="match status" value="1"/>
</dbReference>
<dbReference type="PRINTS" id="PR00096">
    <property type="entry name" value="GATASE"/>
</dbReference>
<protein>
    <submittedName>
        <fullName evidence="3">Aminodeoxychorismate/anthranilate synthase component II</fullName>
    </submittedName>
</protein>
<proteinExistence type="predicted"/>
<dbReference type="PANTHER" id="PTHR43418:SF4">
    <property type="entry name" value="MULTIFUNCTIONAL TRYPTOPHAN BIOSYNTHESIS PROTEIN"/>
    <property type="match status" value="1"/>
</dbReference>
<dbReference type="Gene3D" id="3.40.50.880">
    <property type="match status" value="1"/>
</dbReference>
<dbReference type="Proteomes" id="UP000252147">
    <property type="component" value="Unassembled WGS sequence"/>
</dbReference>
<dbReference type="InterPro" id="IPR006221">
    <property type="entry name" value="TrpG/PapA_dom"/>
</dbReference>
<evidence type="ECO:0000256" key="1">
    <source>
        <dbReference type="ARBA" id="ARBA00022962"/>
    </source>
</evidence>
<reference evidence="3 4" key="1">
    <citation type="journal article" date="2018" name="Microbiome">
        <title>Fine metagenomic profile of the Mediterranean stratified and mixed water columns revealed by assembly and recruitment.</title>
        <authorList>
            <person name="Haro-Moreno J.M."/>
            <person name="Lopez-Perez M."/>
            <person name="De La Torre J.R."/>
            <person name="Picazo A."/>
            <person name="Camacho A."/>
            <person name="Rodriguez-Valera F."/>
        </authorList>
    </citation>
    <scope>NUCLEOTIDE SEQUENCE [LARGE SCALE GENOMIC DNA]</scope>
    <source>
        <strain evidence="3">MED-G83</strain>
    </source>
</reference>
<feature type="domain" description="Glutamine amidotransferase" evidence="2">
    <location>
        <begin position="5"/>
        <end position="189"/>
    </location>
</feature>
<dbReference type="NCBIfam" id="TIGR00566">
    <property type="entry name" value="trpG_papA"/>
    <property type="match status" value="1"/>
</dbReference>
<gene>
    <name evidence="3" type="ORF">DBW97_03470</name>
</gene>
<dbReference type="GO" id="GO:0005829">
    <property type="term" value="C:cytosol"/>
    <property type="evidence" value="ECO:0007669"/>
    <property type="project" value="TreeGrafter"/>
</dbReference>
<dbReference type="InterPro" id="IPR029062">
    <property type="entry name" value="Class_I_gatase-like"/>
</dbReference>
<dbReference type="InterPro" id="IPR017926">
    <property type="entry name" value="GATASE"/>
</dbReference>
<dbReference type="PRINTS" id="PR00097">
    <property type="entry name" value="ANTSNTHASEII"/>
</dbReference>
<dbReference type="FunFam" id="3.40.50.880:FF:000003">
    <property type="entry name" value="Anthranilate synthase component II"/>
    <property type="match status" value="1"/>
</dbReference>
<comment type="caution">
    <text evidence="3">The sequence shown here is derived from an EMBL/GenBank/DDBJ whole genome shotgun (WGS) entry which is preliminary data.</text>
</comment>
<organism evidence="3 4">
    <name type="scientific">SAR86 cluster bacterium</name>
    <dbReference type="NCBI Taxonomy" id="2030880"/>
    <lineage>
        <taxon>Bacteria</taxon>
        <taxon>Pseudomonadati</taxon>
        <taxon>Pseudomonadota</taxon>
        <taxon>Gammaproteobacteria</taxon>
        <taxon>SAR86 cluster</taxon>
    </lineage>
</organism>
<dbReference type="GO" id="GO:0000162">
    <property type="term" value="P:L-tryptophan biosynthetic process"/>
    <property type="evidence" value="ECO:0007669"/>
    <property type="project" value="TreeGrafter"/>
</dbReference>
<dbReference type="PRINTS" id="PR00099">
    <property type="entry name" value="CPSGATASE"/>
</dbReference>
<dbReference type="Pfam" id="PF00117">
    <property type="entry name" value="GATase"/>
    <property type="match status" value="1"/>
</dbReference>
<evidence type="ECO:0000259" key="2">
    <source>
        <dbReference type="Pfam" id="PF00117"/>
    </source>
</evidence>
<dbReference type="EMBL" id="QOPD01000005">
    <property type="protein sequence ID" value="RCL38104.1"/>
    <property type="molecule type" value="Genomic_DNA"/>
</dbReference>
<dbReference type="AlphaFoldDB" id="A0A368BMI8"/>
<keyword evidence="1" id="KW-0315">Glutamine amidotransferase</keyword>
<evidence type="ECO:0000313" key="3">
    <source>
        <dbReference type="EMBL" id="RCL38104.1"/>
    </source>
</evidence>
<dbReference type="SUPFAM" id="SSF52317">
    <property type="entry name" value="Class I glutamine amidotransferase-like"/>
    <property type="match status" value="1"/>
</dbReference>
<dbReference type="CDD" id="cd01743">
    <property type="entry name" value="GATase1_Anthranilate_Synthase"/>
    <property type="match status" value="1"/>
</dbReference>
<accession>A0A368BMI8</accession>
<name>A0A368BMI8_9GAMM</name>